<dbReference type="GeneID" id="105046741"/>
<evidence type="ECO:0000256" key="1">
    <source>
        <dbReference type="ARBA" id="ARBA00007447"/>
    </source>
</evidence>
<evidence type="ECO:0000313" key="8">
    <source>
        <dbReference type="RefSeq" id="XP_010923734.2"/>
    </source>
</evidence>
<organism evidence="7 8">
    <name type="scientific">Elaeis guineensis var. tenera</name>
    <name type="common">Oil palm</name>
    <dbReference type="NCBI Taxonomy" id="51953"/>
    <lineage>
        <taxon>Eukaryota</taxon>
        <taxon>Viridiplantae</taxon>
        <taxon>Streptophyta</taxon>
        <taxon>Embryophyta</taxon>
        <taxon>Tracheophyta</taxon>
        <taxon>Spermatophyta</taxon>
        <taxon>Magnoliopsida</taxon>
        <taxon>Liliopsida</taxon>
        <taxon>Arecaceae</taxon>
        <taxon>Arecoideae</taxon>
        <taxon>Cocoseae</taxon>
        <taxon>Elaeidinae</taxon>
        <taxon>Elaeis</taxon>
    </lineage>
</organism>
<dbReference type="AlphaFoldDB" id="A0A6I9RIE6"/>
<dbReference type="FunCoup" id="A0A6I9RIE6">
    <property type="interactions" value="1"/>
</dbReference>
<evidence type="ECO:0000256" key="2">
    <source>
        <dbReference type="ARBA" id="ARBA00022670"/>
    </source>
</evidence>
<dbReference type="PROSITE" id="PS51767">
    <property type="entry name" value="PEPTIDASE_A1"/>
    <property type="match status" value="1"/>
</dbReference>
<keyword evidence="5" id="KW-0325">Glycoprotein</keyword>
<keyword evidence="7" id="KW-1185">Reference proteome</keyword>
<dbReference type="Proteomes" id="UP000504607">
    <property type="component" value="Chromosome 6"/>
</dbReference>
<accession>A0A6I9RIE6</accession>
<evidence type="ECO:0000313" key="7">
    <source>
        <dbReference type="Proteomes" id="UP000504607"/>
    </source>
</evidence>
<dbReference type="InterPro" id="IPR032799">
    <property type="entry name" value="TAXi_C"/>
</dbReference>
<keyword evidence="4" id="KW-0378">Hydrolase</keyword>
<dbReference type="PANTHER" id="PTHR47967:SF47">
    <property type="entry name" value="CHLOROPLAST NUCLEOID DNA-BINDING PROTEIN-LIKE"/>
    <property type="match status" value="1"/>
</dbReference>
<keyword evidence="2 8" id="KW-0645">Protease</keyword>
<proteinExistence type="inferred from homology"/>
<dbReference type="InterPro" id="IPR021109">
    <property type="entry name" value="Peptidase_aspartic_dom_sf"/>
</dbReference>
<dbReference type="SUPFAM" id="SSF50630">
    <property type="entry name" value="Acid proteases"/>
    <property type="match status" value="1"/>
</dbReference>
<dbReference type="GO" id="GO:0004190">
    <property type="term" value="F:aspartic-type endopeptidase activity"/>
    <property type="evidence" value="ECO:0007669"/>
    <property type="project" value="UniProtKB-KW"/>
</dbReference>
<dbReference type="OrthoDB" id="2747330at2759"/>
<dbReference type="Pfam" id="PF14541">
    <property type="entry name" value="TAXi_C"/>
    <property type="match status" value="1"/>
</dbReference>
<dbReference type="InterPro" id="IPR033121">
    <property type="entry name" value="PEPTIDASE_A1"/>
</dbReference>
<comment type="similarity">
    <text evidence="1">Belongs to the peptidase A1 family.</text>
</comment>
<dbReference type="InterPro" id="IPR051708">
    <property type="entry name" value="Plant_Aspart_Prot_A1"/>
</dbReference>
<dbReference type="InParanoid" id="A0A6I9RIE6"/>
<reference evidence="8" key="1">
    <citation type="submission" date="2025-08" db="UniProtKB">
        <authorList>
            <consortium name="RefSeq"/>
        </authorList>
    </citation>
    <scope>IDENTIFICATION</scope>
</reference>
<dbReference type="RefSeq" id="XP_010923734.2">
    <property type="nucleotide sequence ID" value="XM_010925432.3"/>
</dbReference>
<evidence type="ECO:0000259" key="6">
    <source>
        <dbReference type="PROSITE" id="PS51767"/>
    </source>
</evidence>
<evidence type="ECO:0000256" key="3">
    <source>
        <dbReference type="ARBA" id="ARBA00022750"/>
    </source>
</evidence>
<gene>
    <name evidence="8" type="primary">LOC105046741</name>
</gene>
<sequence length="412" mass="45054">MMEPLRGFQDGYLISLNLGTPPQVIQVYMDTGSDLTWVPCGNISFECMECDDYWNHKLVATFSPSYSFSSIRDTCTSLFCTNVHSSDNPYDPCAMAGCSIGSLVRGTCPRPCPSFSYNYGAGGLIIGSLTRDTLRVHGGDPLVLRETPSFCFGCVGSTYREPVGIAGFGKGALSLPSQLGFLQKGFCHCFLGYKFANNPNITSPLVIGDLAISSKEDHQFTPMLKSPIYPNSYYVGLEGISVGNGTIIEGPLNLRSFDLEGNGGTLIDSGTTYTHLPEPFYSHLLSELGSRITYMRSNELEERTGFDLCYKIPCSNISCSDDLPTITLHFLNGVTLTLPKEDCFYAVSAPKDSLVVKCLLFQMMDDDYGPAGVLGSFQQQNIEVVYDLEKERIGFLPMDCASSAAHYGLHQK</sequence>
<dbReference type="Pfam" id="PF14543">
    <property type="entry name" value="TAXi_N"/>
    <property type="match status" value="1"/>
</dbReference>
<dbReference type="PANTHER" id="PTHR47967">
    <property type="entry name" value="OS07G0603500 PROTEIN-RELATED"/>
    <property type="match status" value="1"/>
</dbReference>
<dbReference type="GO" id="GO:0006508">
    <property type="term" value="P:proteolysis"/>
    <property type="evidence" value="ECO:0007669"/>
    <property type="project" value="UniProtKB-KW"/>
</dbReference>
<dbReference type="GO" id="GO:0005576">
    <property type="term" value="C:extracellular region"/>
    <property type="evidence" value="ECO:0007669"/>
    <property type="project" value="TreeGrafter"/>
</dbReference>
<dbReference type="Gene3D" id="2.40.70.10">
    <property type="entry name" value="Acid Proteases"/>
    <property type="match status" value="2"/>
</dbReference>
<evidence type="ECO:0000256" key="4">
    <source>
        <dbReference type="ARBA" id="ARBA00022801"/>
    </source>
</evidence>
<protein>
    <submittedName>
        <fullName evidence="8">Probable aspartyl protease At4g16563</fullName>
    </submittedName>
</protein>
<dbReference type="CDD" id="cd05476">
    <property type="entry name" value="pepsin_A_like_plant"/>
    <property type="match status" value="1"/>
</dbReference>
<name>A0A6I9RIE6_ELAGV</name>
<feature type="domain" description="Peptidase A1" evidence="6">
    <location>
        <begin position="12"/>
        <end position="396"/>
    </location>
</feature>
<keyword evidence="3" id="KW-0064">Aspartyl protease</keyword>
<dbReference type="InterPro" id="IPR032861">
    <property type="entry name" value="TAXi_N"/>
</dbReference>
<dbReference type="InterPro" id="IPR034161">
    <property type="entry name" value="Pepsin-like_plant"/>
</dbReference>
<evidence type="ECO:0000256" key="5">
    <source>
        <dbReference type="ARBA" id="ARBA00023180"/>
    </source>
</evidence>
<dbReference type="KEGG" id="egu:105046741"/>